<name>A0A264VY33_PRORE</name>
<dbReference type="InterPro" id="IPR005614">
    <property type="entry name" value="NrfD-like"/>
</dbReference>
<feature type="transmembrane region" description="Helical" evidence="7">
    <location>
        <begin position="316"/>
        <end position="334"/>
    </location>
</feature>
<dbReference type="PANTHER" id="PTHR34856">
    <property type="entry name" value="PROTEIN NRFD"/>
    <property type="match status" value="1"/>
</dbReference>
<feature type="transmembrane region" description="Helical" evidence="7">
    <location>
        <begin position="138"/>
        <end position="156"/>
    </location>
</feature>
<evidence type="ECO:0000256" key="6">
    <source>
        <dbReference type="ARBA" id="ARBA00023136"/>
    </source>
</evidence>
<dbReference type="AlphaFoldDB" id="A0A264VY33"/>
<dbReference type="Gene3D" id="1.20.1630.10">
    <property type="entry name" value="Formate dehydrogenase/DMSO reductase domain"/>
    <property type="match status" value="1"/>
</dbReference>
<dbReference type="PANTHER" id="PTHR34856:SF2">
    <property type="entry name" value="PROTEIN NRFD"/>
    <property type="match status" value="1"/>
</dbReference>
<feature type="transmembrane region" description="Helical" evidence="7">
    <location>
        <begin position="64"/>
        <end position="82"/>
    </location>
</feature>
<keyword evidence="5 7" id="KW-1133">Transmembrane helix</keyword>
<evidence type="ECO:0000256" key="4">
    <source>
        <dbReference type="ARBA" id="ARBA00022692"/>
    </source>
</evidence>
<feature type="transmembrane region" description="Helical" evidence="7">
    <location>
        <begin position="33"/>
        <end position="52"/>
    </location>
</feature>
<evidence type="ECO:0000256" key="1">
    <source>
        <dbReference type="ARBA" id="ARBA00004651"/>
    </source>
</evidence>
<comment type="subcellular location">
    <subcellularLocation>
        <location evidence="1">Cell membrane</location>
        <topology evidence="1">Multi-pass membrane protein</topology>
    </subcellularLocation>
</comment>
<reference evidence="8 9" key="1">
    <citation type="submission" date="2017-07" db="EMBL/GenBank/DDBJ databases">
        <title>blaIMP-27 on transferable plasmids in Proteus mirabilis and Providencia rettgeri.</title>
        <authorList>
            <person name="Potter R."/>
        </authorList>
    </citation>
    <scope>NUCLEOTIDE SEQUENCE [LARGE SCALE GENOMIC DNA]</scope>
    <source>
        <strain evidence="8 9">PR1</strain>
    </source>
</reference>
<evidence type="ECO:0000256" key="3">
    <source>
        <dbReference type="ARBA" id="ARBA00022475"/>
    </source>
</evidence>
<sequence length="348" mass="39587">MAGGVLMNGQVTYISEIMAQPQEFFWLPWAVQYFFFIGIASCAVLYACYLHWRNKPENSRLEMIAVFIAITMGITAPLALTADLHQTARVWHFYAHPTIWSWMWWGSVLLPLFTTFIGLYFVALVVKLIWKKEFKATRWVALLAAFSAIGLLLYTGREASVLNARPIWFSWWIPVLMFLSALQALPALISLGARREPQYQNRLARFQVVTLLLFVVCFALWLSGDTTSGIAVRQQLDTASAGWWMLMGVCALWLITFAMSVSNLKATRSVPYTTVLALISMAFAWSLRWIFLMEVQAVPKYNIIANPYHFPLGTDGLLAIVGTFGLWIALTIIVREGVRWFARRVQHG</sequence>
<dbReference type="InterPro" id="IPR052049">
    <property type="entry name" value="Electron_transfer_protein"/>
</dbReference>
<dbReference type="GO" id="GO:0005886">
    <property type="term" value="C:plasma membrane"/>
    <property type="evidence" value="ECO:0007669"/>
    <property type="project" value="UniProtKB-SubCell"/>
</dbReference>
<keyword evidence="6 7" id="KW-0472">Membrane</keyword>
<feature type="transmembrane region" description="Helical" evidence="7">
    <location>
        <begin position="273"/>
        <end position="291"/>
    </location>
</feature>
<comment type="similarity">
    <text evidence="2">Belongs to the NrfD family.</text>
</comment>
<protein>
    <submittedName>
        <fullName evidence="8">Tetrathionate reductase subunit C</fullName>
    </submittedName>
</protein>
<comment type="caution">
    <text evidence="8">The sequence shown here is derived from an EMBL/GenBank/DDBJ whole genome shotgun (WGS) entry which is preliminary data.</text>
</comment>
<evidence type="ECO:0000256" key="5">
    <source>
        <dbReference type="ARBA" id="ARBA00022989"/>
    </source>
</evidence>
<dbReference type="RefSeq" id="WP_094960763.1">
    <property type="nucleotide sequence ID" value="NZ_NOWC01000002.1"/>
</dbReference>
<organism evidence="8 9">
    <name type="scientific">Providencia rettgeri</name>
    <dbReference type="NCBI Taxonomy" id="587"/>
    <lineage>
        <taxon>Bacteria</taxon>
        <taxon>Pseudomonadati</taxon>
        <taxon>Pseudomonadota</taxon>
        <taxon>Gammaproteobacteria</taxon>
        <taxon>Enterobacterales</taxon>
        <taxon>Morganellaceae</taxon>
        <taxon>Providencia</taxon>
    </lineage>
</organism>
<feature type="transmembrane region" description="Helical" evidence="7">
    <location>
        <begin position="242"/>
        <end position="261"/>
    </location>
</feature>
<gene>
    <name evidence="8" type="ORF">CHI95_03435</name>
</gene>
<keyword evidence="3" id="KW-1003">Cell membrane</keyword>
<keyword evidence="4 7" id="KW-0812">Transmembrane</keyword>
<dbReference type="EMBL" id="NOWC01000002">
    <property type="protein sequence ID" value="OZS76234.1"/>
    <property type="molecule type" value="Genomic_DNA"/>
</dbReference>
<feature type="transmembrane region" description="Helical" evidence="7">
    <location>
        <begin position="168"/>
        <end position="191"/>
    </location>
</feature>
<evidence type="ECO:0000256" key="7">
    <source>
        <dbReference type="SAM" id="Phobius"/>
    </source>
</evidence>
<evidence type="ECO:0000256" key="2">
    <source>
        <dbReference type="ARBA" id="ARBA00008929"/>
    </source>
</evidence>
<evidence type="ECO:0000313" key="9">
    <source>
        <dbReference type="Proteomes" id="UP000216001"/>
    </source>
</evidence>
<evidence type="ECO:0000313" key="8">
    <source>
        <dbReference type="EMBL" id="OZS76234.1"/>
    </source>
</evidence>
<accession>A0A264VY33</accession>
<dbReference type="NCBIfam" id="NF011568">
    <property type="entry name" value="PRK14992.1"/>
    <property type="match status" value="1"/>
</dbReference>
<feature type="transmembrane region" description="Helical" evidence="7">
    <location>
        <begin position="203"/>
        <end position="222"/>
    </location>
</feature>
<dbReference type="Pfam" id="PF03916">
    <property type="entry name" value="NrfD"/>
    <property type="match status" value="1"/>
</dbReference>
<dbReference type="Proteomes" id="UP000216001">
    <property type="component" value="Unassembled WGS sequence"/>
</dbReference>
<dbReference type="STRING" id="587.RB151_014270"/>
<proteinExistence type="inferred from homology"/>
<feature type="transmembrane region" description="Helical" evidence="7">
    <location>
        <begin position="102"/>
        <end position="126"/>
    </location>
</feature>